<dbReference type="AlphaFoldDB" id="A0A9W9PJE2"/>
<reference evidence="3" key="1">
    <citation type="submission" date="2022-11" db="EMBL/GenBank/DDBJ databases">
        <authorList>
            <person name="Petersen C."/>
        </authorList>
    </citation>
    <scope>NUCLEOTIDE SEQUENCE</scope>
    <source>
        <strain evidence="3">IBT 19713</strain>
    </source>
</reference>
<evidence type="ECO:0000313" key="3">
    <source>
        <dbReference type="EMBL" id="KAJ5246793.1"/>
    </source>
</evidence>
<feature type="compositionally biased region" description="Acidic residues" evidence="1">
    <location>
        <begin position="19"/>
        <end position="35"/>
    </location>
</feature>
<evidence type="ECO:0000256" key="1">
    <source>
        <dbReference type="SAM" id="MobiDB-lite"/>
    </source>
</evidence>
<dbReference type="InterPro" id="IPR057227">
    <property type="entry name" value="DUF7905"/>
</dbReference>
<evidence type="ECO:0000259" key="2">
    <source>
        <dbReference type="Pfam" id="PF25482"/>
    </source>
</evidence>
<feature type="domain" description="DUF7905" evidence="2">
    <location>
        <begin position="333"/>
        <end position="624"/>
    </location>
</feature>
<feature type="region of interest" description="Disordered" evidence="1">
    <location>
        <begin position="157"/>
        <end position="189"/>
    </location>
</feature>
<keyword evidence="4" id="KW-1185">Reference proteome</keyword>
<protein>
    <recommendedName>
        <fullName evidence="2">DUF7905 domain-containing protein</fullName>
    </recommendedName>
</protein>
<reference evidence="3" key="2">
    <citation type="journal article" date="2023" name="IMA Fungus">
        <title>Comparative genomic study of the Penicillium genus elucidates a diverse pangenome and 15 lateral gene transfer events.</title>
        <authorList>
            <person name="Petersen C."/>
            <person name="Sorensen T."/>
            <person name="Nielsen M.R."/>
            <person name="Sondergaard T.E."/>
            <person name="Sorensen J.L."/>
            <person name="Fitzpatrick D.A."/>
            <person name="Frisvad J.C."/>
            <person name="Nielsen K.L."/>
        </authorList>
    </citation>
    <scope>NUCLEOTIDE SEQUENCE</scope>
    <source>
        <strain evidence="3">IBT 19713</strain>
    </source>
</reference>
<dbReference type="EMBL" id="JAPQKS010000002">
    <property type="protein sequence ID" value="KAJ5246793.1"/>
    <property type="molecule type" value="Genomic_DNA"/>
</dbReference>
<dbReference type="Pfam" id="PF25482">
    <property type="entry name" value="DUF7905"/>
    <property type="match status" value="1"/>
</dbReference>
<feature type="region of interest" description="Disordered" evidence="1">
    <location>
        <begin position="1"/>
        <end position="42"/>
    </location>
</feature>
<dbReference type="OrthoDB" id="4739136at2759"/>
<comment type="caution">
    <text evidence="3">The sequence shown here is derived from an EMBL/GenBank/DDBJ whole genome shotgun (WGS) entry which is preliminary data.</text>
</comment>
<dbReference type="Proteomes" id="UP001150941">
    <property type="component" value="Unassembled WGS sequence"/>
</dbReference>
<accession>A0A9W9PJE2</accession>
<proteinExistence type="predicted"/>
<sequence>MSWEKAGARGWALPGYGAETEEELRDDKGPEEEQIEPIWEEKEKEKDLLALKENQQMDQPAEVLDLPPLAVIRLPASFSVPKQDLKKIAGYIKGSLPWPEAREVIFKRIGVSSGTWIKMSENGDRCLHLWGNVQNVERAKAQLQQLIDKISESQLQPFESPSPVRASKSETKSWTKLHPEDFNTTQNSGRIEEQVREKLRLMPKSPTSDSMFLFSWPLEGLSIEESVGRNSEKLDPICKEFGIEMELWAKDGDYIAVRGYKDDDLPKILDQLNAIWKQAMAKLAINVKAYLVDPVPLAEMRKEVILVKSQHHKFTQPYLCGDMISPSEITKCLEQSDSIMSRNNEYILKSFEKALIESSGAAEHLRMRVHFGTFVYDRYQQPEKGKGTHLFHDFQAMVRNKKASGRLLPGLRPREEDLIMRCIQADHIFEQFDPSKDLGHVQSMPPNYSLGFEVSGDDGSPIRLEIYYKGNSTTRAPGNAQWLKIGRAKNGIPQRYFALQVSVTSFMNADWQADIEYFETVDVKYIDQKLATFAELVMPTEAIKSCNIGSKPVKKFVFPDEPFVKSFEEKAAIQLKIKGTDYVFELARFDKYSKERGSWTKTPTVSWGASLFDPAWSKVLGSQLQSRTRFRTPEPYQGLAQLFPTANGANTPADPNDSTGFWEFIEIVRRIAEVLGCEQTWSPMDPDVRDMNNVLDINLGLLF</sequence>
<gene>
    <name evidence="3" type="ORF">N7468_001776</name>
</gene>
<evidence type="ECO:0000313" key="4">
    <source>
        <dbReference type="Proteomes" id="UP001150941"/>
    </source>
</evidence>
<feature type="compositionally biased region" description="Basic and acidic residues" evidence="1">
    <location>
        <begin position="167"/>
        <end position="181"/>
    </location>
</feature>
<dbReference type="GeneID" id="83198376"/>
<dbReference type="RefSeq" id="XP_058334214.1">
    <property type="nucleotide sequence ID" value="XM_058471073.1"/>
</dbReference>
<organism evidence="3 4">
    <name type="scientific">Penicillium chermesinum</name>
    <dbReference type="NCBI Taxonomy" id="63820"/>
    <lineage>
        <taxon>Eukaryota</taxon>
        <taxon>Fungi</taxon>
        <taxon>Dikarya</taxon>
        <taxon>Ascomycota</taxon>
        <taxon>Pezizomycotina</taxon>
        <taxon>Eurotiomycetes</taxon>
        <taxon>Eurotiomycetidae</taxon>
        <taxon>Eurotiales</taxon>
        <taxon>Aspergillaceae</taxon>
        <taxon>Penicillium</taxon>
    </lineage>
</organism>
<name>A0A9W9PJE2_9EURO</name>